<feature type="transmembrane region" description="Helical" evidence="5">
    <location>
        <begin position="345"/>
        <end position="367"/>
    </location>
</feature>
<dbReference type="Proteomes" id="UP000650833">
    <property type="component" value="Unassembled WGS sequence"/>
</dbReference>
<protein>
    <recommendedName>
        <fullName evidence="6">Major facilitator superfamily (MFS) profile domain-containing protein</fullName>
    </recommendedName>
</protein>
<dbReference type="InterPro" id="IPR049680">
    <property type="entry name" value="FLVCR1-2_SLC49-like"/>
</dbReference>
<dbReference type="PROSITE" id="PS50850">
    <property type="entry name" value="MFS"/>
    <property type="match status" value="1"/>
</dbReference>
<feature type="transmembrane region" description="Helical" evidence="5">
    <location>
        <begin position="102"/>
        <end position="119"/>
    </location>
</feature>
<evidence type="ECO:0000313" key="8">
    <source>
        <dbReference type="Proteomes" id="UP000650833"/>
    </source>
</evidence>
<feature type="transmembrane region" description="Helical" evidence="5">
    <location>
        <begin position="322"/>
        <end position="339"/>
    </location>
</feature>
<feature type="transmembrane region" description="Helical" evidence="5">
    <location>
        <begin position="411"/>
        <end position="430"/>
    </location>
</feature>
<accession>A0A8H7QUQ9</accession>
<name>A0A8H7QUQ9_9FUNG</name>
<dbReference type="InterPro" id="IPR011701">
    <property type="entry name" value="MFS"/>
</dbReference>
<comment type="subcellular location">
    <subcellularLocation>
        <location evidence="1">Membrane</location>
        <topology evidence="1">Multi-pass membrane protein</topology>
    </subcellularLocation>
</comment>
<dbReference type="Gene3D" id="1.20.1250.20">
    <property type="entry name" value="MFS general substrate transporter like domains"/>
    <property type="match status" value="2"/>
</dbReference>
<evidence type="ECO:0000313" key="7">
    <source>
        <dbReference type="EMBL" id="KAG2199124.1"/>
    </source>
</evidence>
<evidence type="ECO:0000256" key="2">
    <source>
        <dbReference type="ARBA" id="ARBA00022692"/>
    </source>
</evidence>
<sequence length="448" mass="48643">MNHTAHQLDDHKTWHGDEDLEELSFIFKTYKIRFFGLTVIALSNIASSLNWLAVAPVPDYASQYFNNTGLTTINWFSNVFMLTYLIAGPASSWVYEHWSIKMGIIIGAVLQTIGAWLRYFSSFVNDPTGRLALAIIGQTICAIGQPFILNVCTPYAALWFSADGRGTASMVGGITNSIGMAIASLIIPAIVTNAATMNTGFLVIACVTTGCALPVFFIPKKPKSPPSYSASSKNKFALTFTQSLCELFTNWNFLIIMVAFGILCGLASAFTSLLTQIVGPYNIGVDDAGYLGAAFIVAGLVGAIITGLFIDKTGRHKIVIKIYVPIIGALYLAFYFVVKTGKYDAIMAVCVLLGFFTFSLLPVALELSVESSYPISEAISSSLLWMCSQVLGLIILAVMDALRNPDGTMNRGLIFVTCIAFPLSILTTIYNSPNKRLEFEDRNKAANS</sequence>
<dbReference type="GO" id="GO:0016020">
    <property type="term" value="C:membrane"/>
    <property type="evidence" value="ECO:0007669"/>
    <property type="project" value="UniProtKB-SubCell"/>
</dbReference>
<comment type="caution">
    <text evidence="7">The sequence shown here is derived from an EMBL/GenBank/DDBJ whole genome shotgun (WGS) entry which is preliminary data.</text>
</comment>
<feature type="transmembrane region" description="Helical" evidence="5">
    <location>
        <begin position="253"/>
        <end position="278"/>
    </location>
</feature>
<evidence type="ECO:0000256" key="4">
    <source>
        <dbReference type="ARBA" id="ARBA00023136"/>
    </source>
</evidence>
<feature type="transmembrane region" description="Helical" evidence="5">
    <location>
        <begin position="34"/>
        <end position="55"/>
    </location>
</feature>
<dbReference type="SUPFAM" id="SSF103473">
    <property type="entry name" value="MFS general substrate transporter"/>
    <property type="match status" value="1"/>
</dbReference>
<dbReference type="PANTHER" id="PTHR10924:SF6">
    <property type="entry name" value="SOLUTE CARRIER FAMILY 49 MEMBER A3"/>
    <property type="match status" value="1"/>
</dbReference>
<evidence type="ECO:0000259" key="6">
    <source>
        <dbReference type="PROSITE" id="PS50850"/>
    </source>
</evidence>
<keyword evidence="8" id="KW-1185">Reference proteome</keyword>
<evidence type="ECO:0000256" key="1">
    <source>
        <dbReference type="ARBA" id="ARBA00004141"/>
    </source>
</evidence>
<feature type="transmembrane region" description="Helical" evidence="5">
    <location>
        <begin position="131"/>
        <end position="158"/>
    </location>
</feature>
<evidence type="ECO:0000256" key="5">
    <source>
        <dbReference type="SAM" id="Phobius"/>
    </source>
</evidence>
<dbReference type="PANTHER" id="PTHR10924">
    <property type="entry name" value="MAJOR FACILITATOR SUPERFAMILY PROTEIN-RELATED"/>
    <property type="match status" value="1"/>
</dbReference>
<reference evidence="7" key="1">
    <citation type="submission" date="2020-12" db="EMBL/GenBank/DDBJ databases">
        <title>Metabolic potential, ecology and presence of endohyphal bacteria is reflected in genomic diversity of Mucoromycotina.</title>
        <authorList>
            <person name="Muszewska A."/>
            <person name="Okrasinska A."/>
            <person name="Steczkiewicz K."/>
            <person name="Drgas O."/>
            <person name="Orlowska M."/>
            <person name="Perlinska-Lenart U."/>
            <person name="Aleksandrzak-Piekarczyk T."/>
            <person name="Szatraj K."/>
            <person name="Zielenkiewicz U."/>
            <person name="Pilsyk S."/>
            <person name="Malc E."/>
            <person name="Mieczkowski P."/>
            <person name="Kruszewska J.S."/>
            <person name="Biernat P."/>
            <person name="Pawlowska J."/>
        </authorList>
    </citation>
    <scope>NUCLEOTIDE SEQUENCE</scope>
    <source>
        <strain evidence="7">CBS 226.32</strain>
    </source>
</reference>
<dbReference type="GO" id="GO:0022857">
    <property type="term" value="F:transmembrane transporter activity"/>
    <property type="evidence" value="ECO:0007669"/>
    <property type="project" value="InterPro"/>
</dbReference>
<dbReference type="AlphaFoldDB" id="A0A8H7QUQ9"/>
<keyword evidence="3 5" id="KW-1133">Transmembrane helix</keyword>
<dbReference type="Pfam" id="PF07690">
    <property type="entry name" value="MFS_1"/>
    <property type="match status" value="1"/>
</dbReference>
<dbReference type="EMBL" id="JAEPRC010000363">
    <property type="protein sequence ID" value="KAG2199124.1"/>
    <property type="molecule type" value="Genomic_DNA"/>
</dbReference>
<proteinExistence type="predicted"/>
<organism evidence="7 8">
    <name type="scientific">Mucor plumbeus</name>
    <dbReference type="NCBI Taxonomy" id="97098"/>
    <lineage>
        <taxon>Eukaryota</taxon>
        <taxon>Fungi</taxon>
        <taxon>Fungi incertae sedis</taxon>
        <taxon>Mucoromycota</taxon>
        <taxon>Mucoromycotina</taxon>
        <taxon>Mucoromycetes</taxon>
        <taxon>Mucorales</taxon>
        <taxon>Mucorineae</taxon>
        <taxon>Mucoraceae</taxon>
        <taxon>Mucor</taxon>
    </lineage>
</organism>
<dbReference type="OrthoDB" id="422206at2759"/>
<gene>
    <name evidence="7" type="ORF">INT46_000869</name>
</gene>
<feature type="transmembrane region" description="Helical" evidence="5">
    <location>
        <begin position="379"/>
        <end position="399"/>
    </location>
</feature>
<feature type="transmembrane region" description="Helical" evidence="5">
    <location>
        <begin position="290"/>
        <end position="310"/>
    </location>
</feature>
<feature type="domain" description="Major facilitator superfamily (MFS) profile" evidence="6">
    <location>
        <begin position="36"/>
        <end position="436"/>
    </location>
</feature>
<evidence type="ECO:0000256" key="3">
    <source>
        <dbReference type="ARBA" id="ARBA00022989"/>
    </source>
</evidence>
<dbReference type="InterPro" id="IPR036259">
    <property type="entry name" value="MFS_trans_sf"/>
</dbReference>
<keyword evidence="2 5" id="KW-0812">Transmembrane</keyword>
<feature type="transmembrane region" description="Helical" evidence="5">
    <location>
        <begin position="197"/>
        <end position="218"/>
    </location>
</feature>
<feature type="transmembrane region" description="Helical" evidence="5">
    <location>
        <begin position="75"/>
        <end position="95"/>
    </location>
</feature>
<feature type="transmembrane region" description="Helical" evidence="5">
    <location>
        <begin position="170"/>
        <end position="191"/>
    </location>
</feature>
<keyword evidence="4 5" id="KW-0472">Membrane</keyword>
<dbReference type="InterPro" id="IPR020846">
    <property type="entry name" value="MFS_dom"/>
</dbReference>